<feature type="binding site" evidence="10">
    <location>
        <position position="578"/>
    </location>
    <ligand>
        <name>ATP</name>
        <dbReference type="ChEBI" id="CHEBI:30616"/>
    </ligand>
</feature>
<evidence type="ECO:0000256" key="7">
    <source>
        <dbReference type="ARBA" id="ARBA00022741"/>
    </source>
</evidence>
<feature type="compositionally biased region" description="Polar residues" evidence="11">
    <location>
        <begin position="340"/>
        <end position="349"/>
    </location>
</feature>
<organism evidence="13 14">
    <name type="scientific">Kwoniella dendrophila CBS 6074</name>
    <dbReference type="NCBI Taxonomy" id="1295534"/>
    <lineage>
        <taxon>Eukaryota</taxon>
        <taxon>Fungi</taxon>
        <taxon>Dikarya</taxon>
        <taxon>Basidiomycota</taxon>
        <taxon>Agaricomycotina</taxon>
        <taxon>Tremellomycetes</taxon>
        <taxon>Tremellales</taxon>
        <taxon>Cryptococcaceae</taxon>
        <taxon>Kwoniella</taxon>
    </lineage>
</organism>
<feature type="compositionally biased region" description="Polar residues" evidence="11">
    <location>
        <begin position="1012"/>
        <end position="1044"/>
    </location>
</feature>
<name>A0AAX4K457_9TREE</name>
<dbReference type="GO" id="GO:0004674">
    <property type="term" value="F:protein serine/threonine kinase activity"/>
    <property type="evidence" value="ECO:0007669"/>
    <property type="project" value="UniProtKB-KW"/>
</dbReference>
<reference evidence="13 14" key="1">
    <citation type="submission" date="2024-01" db="EMBL/GenBank/DDBJ databases">
        <title>Comparative genomics of Cryptococcus and Kwoniella reveals pathogenesis evolution and contrasting modes of karyotype evolution via chromosome fusion or intercentromeric recombination.</title>
        <authorList>
            <person name="Coelho M.A."/>
            <person name="David-Palma M."/>
            <person name="Shea T."/>
            <person name="Bowers K."/>
            <person name="McGinley-Smith S."/>
            <person name="Mohammad A.W."/>
            <person name="Gnirke A."/>
            <person name="Yurkov A.M."/>
            <person name="Nowrousian M."/>
            <person name="Sun S."/>
            <person name="Cuomo C.A."/>
            <person name="Heitman J."/>
        </authorList>
    </citation>
    <scope>NUCLEOTIDE SEQUENCE [LARGE SCALE GENOMIC DNA]</scope>
    <source>
        <strain evidence="13 14">CBS 6074</strain>
    </source>
</reference>
<feature type="compositionally biased region" description="Polar residues" evidence="11">
    <location>
        <begin position="239"/>
        <end position="260"/>
    </location>
</feature>
<keyword evidence="8" id="KW-0418">Kinase</keyword>
<dbReference type="PANTHER" id="PTHR24058">
    <property type="entry name" value="DUAL SPECIFICITY PROTEIN KINASE"/>
    <property type="match status" value="1"/>
</dbReference>
<feature type="region of interest" description="Disordered" evidence="11">
    <location>
        <begin position="882"/>
        <end position="1047"/>
    </location>
</feature>
<dbReference type="GeneID" id="91097232"/>
<dbReference type="InterPro" id="IPR011009">
    <property type="entry name" value="Kinase-like_dom_sf"/>
</dbReference>
<feature type="compositionally biased region" description="Low complexity" evidence="11">
    <location>
        <begin position="380"/>
        <end position="393"/>
    </location>
</feature>
<keyword evidence="4" id="KW-0723">Serine/threonine-protein kinase</keyword>
<dbReference type="GO" id="GO:0004713">
    <property type="term" value="F:protein tyrosine kinase activity"/>
    <property type="evidence" value="ECO:0007669"/>
    <property type="project" value="TreeGrafter"/>
</dbReference>
<dbReference type="PROSITE" id="PS50011">
    <property type="entry name" value="PROTEIN_KINASE_DOM"/>
    <property type="match status" value="1"/>
</dbReference>
<evidence type="ECO:0000256" key="9">
    <source>
        <dbReference type="ARBA" id="ARBA00022840"/>
    </source>
</evidence>
<feature type="compositionally biased region" description="Polar residues" evidence="11">
    <location>
        <begin position="370"/>
        <end position="379"/>
    </location>
</feature>
<feature type="compositionally biased region" description="Low complexity" evidence="11">
    <location>
        <begin position="1327"/>
        <end position="1342"/>
    </location>
</feature>
<feature type="region of interest" description="Disordered" evidence="11">
    <location>
        <begin position="505"/>
        <end position="524"/>
    </location>
</feature>
<dbReference type="Pfam" id="PF00069">
    <property type="entry name" value="Pkinase"/>
    <property type="match status" value="1"/>
</dbReference>
<dbReference type="SUPFAM" id="SSF56112">
    <property type="entry name" value="Protein kinase-like (PK-like)"/>
    <property type="match status" value="1"/>
</dbReference>
<dbReference type="Gene3D" id="1.10.510.10">
    <property type="entry name" value="Transferase(Phosphotransferase) domain 1"/>
    <property type="match status" value="1"/>
</dbReference>
<evidence type="ECO:0000259" key="12">
    <source>
        <dbReference type="PROSITE" id="PS50011"/>
    </source>
</evidence>
<dbReference type="InterPro" id="IPR000719">
    <property type="entry name" value="Prot_kinase_dom"/>
</dbReference>
<dbReference type="InterPro" id="IPR017441">
    <property type="entry name" value="Protein_kinase_ATP_BS"/>
</dbReference>
<comment type="similarity">
    <text evidence="2">Belongs to the protein kinase superfamily. CMGC Ser/Thr protein kinase family. MNB/DYRK subfamily.</text>
</comment>
<evidence type="ECO:0000313" key="13">
    <source>
        <dbReference type="EMBL" id="WWC91617.1"/>
    </source>
</evidence>
<feature type="compositionally biased region" description="Polar residues" evidence="11">
    <location>
        <begin position="1251"/>
        <end position="1269"/>
    </location>
</feature>
<evidence type="ECO:0000256" key="2">
    <source>
        <dbReference type="ARBA" id="ARBA00008867"/>
    </source>
</evidence>
<keyword evidence="14" id="KW-1185">Reference proteome</keyword>
<feature type="region of interest" description="Disordered" evidence="11">
    <location>
        <begin position="1"/>
        <end position="134"/>
    </location>
</feature>
<evidence type="ECO:0000256" key="3">
    <source>
        <dbReference type="ARBA" id="ARBA00022490"/>
    </source>
</evidence>
<feature type="compositionally biased region" description="Low complexity" evidence="11">
    <location>
        <begin position="154"/>
        <end position="166"/>
    </location>
</feature>
<evidence type="ECO:0000256" key="11">
    <source>
        <dbReference type="SAM" id="MobiDB-lite"/>
    </source>
</evidence>
<accession>A0AAX4K457</accession>
<dbReference type="PROSITE" id="PS00108">
    <property type="entry name" value="PROTEIN_KINASE_ST"/>
    <property type="match status" value="1"/>
</dbReference>
<dbReference type="InterPro" id="IPR008271">
    <property type="entry name" value="Ser/Thr_kinase_AS"/>
</dbReference>
<dbReference type="GO" id="GO:0005737">
    <property type="term" value="C:cytoplasm"/>
    <property type="evidence" value="ECO:0007669"/>
    <property type="project" value="UniProtKB-SubCell"/>
</dbReference>
<feature type="compositionally biased region" description="Polar residues" evidence="11">
    <location>
        <begin position="87"/>
        <end position="98"/>
    </location>
</feature>
<dbReference type="CDD" id="cd14212">
    <property type="entry name" value="PKc_YAK1"/>
    <property type="match status" value="1"/>
</dbReference>
<dbReference type="RefSeq" id="XP_066078379.1">
    <property type="nucleotide sequence ID" value="XM_066222282.1"/>
</dbReference>
<evidence type="ECO:0000256" key="4">
    <source>
        <dbReference type="ARBA" id="ARBA00022527"/>
    </source>
</evidence>
<feature type="compositionally biased region" description="Polar residues" evidence="11">
    <location>
        <begin position="922"/>
        <end position="955"/>
    </location>
</feature>
<feature type="compositionally biased region" description="Low complexity" evidence="11">
    <location>
        <begin position="229"/>
        <end position="238"/>
    </location>
</feature>
<feature type="region of interest" description="Disordered" evidence="11">
    <location>
        <begin position="1157"/>
        <end position="1369"/>
    </location>
</feature>
<feature type="region of interest" description="Disordered" evidence="11">
    <location>
        <begin position="148"/>
        <end position="443"/>
    </location>
</feature>
<dbReference type="GO" id="GO:0005524">
    <property type="term" value="F:ATP binding"/>
    <property type="evidence" value="ECO:0007669"/>
    <property type="project" value="UniProtKB-UniRule"/>
</dbReference>
<dbReference type="Gene3D" id="3.30.200.20">
    <property type="entry name" value="Phosphorylase Kinase, domain 1"/>
    <property type="match status" value="1"/>
</dbReference>
<keyword evidence="9 10" id="KW-0067">ATP-binding</keyword>
<dbReference type="PANTHER" id="PTHR24058:SF17">
    <property type="entry name" value="HOMEODOMAIN INTERACTING PROTEIN KINASE, ISOFORM D"/>
    <property type="match status" value="1"/>
</dbReference>
<evidence type="ECO:0000256" key="1">
    <source>
        <dbReference type="ARBA" id="ARBA00004496"/>
    </source>
</evidence>
<keyword evidence="5" id="KW-0597">Phosphoprotein</keyword>
<keyword evidence="3" id="KW-0963">Cytoplasm</keyword>
<evidence type="ECO:0000256" key="10">
    <source>
        <dbReference type="PROSITE-ProRule" id="PRU10141"/>
    </source>
</evidence>
<proteinExistence type="inferred from homology"/>
<feature type="compositionally biased region" description="Basic and acidic residues" evidence="11">
    <location>
        <begin position="1204"/>
        <end position="1216"/>
    </location>
</feature>
<evidence type="ECO:0000313" key="14">
    <source>
        <dbReference type="Proteomes" id="UP001355207"/>
    </source>
</evidence>
<feature type="compositionally biased region" description="Polar residues" evidence="11">
    <location>
        <begin position="1177"/>
        <end position="1191"/>
    </location>
</feature>
<dbReference type="EMBL" id="CP144106">
    <property type="protein sequence ID" value="WWC91617.1"/>
    <property type="molecule type" value="Genomic_DNA"/>
</dbReference>
<feature type="compositionally biased region" description="Low complexity" evidence="11">
    <location>
        <begin position="1223"/>
        <end position="1242"/>
    </location>
</feature>
<dbReference type="FunFam" id="1.10.510.10:FF:000380">
    <property type="entry name" value="Serine/threonine-protein kinase ppk15"/>
    <property type="match status" value="1"/>
</dbReference>
<evidence type="ECO:0000256" key="6">
    <source>
        <dbReference type="ARBA" id="ARBA00022679"/>
    </source>
</evidence>
<comment type="subcellular location">
    <subcellularLocation>
        <location evidence="1">Cytoplasm</location>
    </subcellularLocation>
</comment>
<keyword evidence="6" id="KW-0808">Transferase</keyword>
<feature type="compositionally biased region" description="Polar residues" evidence="11">
    <location>
        <begin position="47"/>
        <end position="72"/>
    </location>
</feature>
<dbReference type="InterPro" id="IPR050494">
    <property type="entry name" value="Ser_Thr_dual-spec_kinase"/>
</dbReference>
<dbReference type="FunFam" id="3.30.200.20:FF:000087">
    <property type="entry name" value="Dual specificity tyrosine-phosphorylation-regulated kinase 1A"/>
    <property type="match status" value="1"/>
</dbReference>
<feature type="compositionally biased region" description="Low complexity" evidence="11">
    <location>
        <begin position="985"/>
        <end position="1006"/>
    </location>
</feature>
<feature type="compositionally biased region" description="Polar residues" evidence="11">
    <location>
        <begin position="401"/>
        <end position="418"/>
    </location>
</feature>
<feature type="compositionally biased region" description="Low complexity" evidence="11">
    <location>
        <begin position="265"/>
        <end position="284"/>
    </location>
</feature>
<dbReference type="Proteomes" id="UP001355207">
    <property type="component" value="Chromosome 9"/>
</dbReference>
<feature type="compositionally biased region" description="Low complexity" evidence="11">
    <location>
        <begin position="892"/>
        <end position="914"/>
    </location>
</feature>
<gene>
    <name evidence="13" type="ORF">L201_006563</name>
</gene>
<dbReference type="PROSITE" id="PS00107">
    <property type="entry name" value="PROTEIN_KINASE_ATP"/>
    <property type="match status" value="1"/>
</dbReference>
<protein>
    <recommendedName>
        <fullName evidence="12">Protein kinase domain-containing protein</fullName>
    </recommendedName>
</protein>
<dbReference type="GO" id="GO:0005634">
    <property type="term" value="C:nucleus"/>
    <property type="evidence" value="ECO:0007669"/>
    <property type="project" value="TreeGrafter"/>
</dbReference>
<sequence>MDDDPFSLPLFNHHPPTTGGSTLPPIRTTLDGGPPQIPPPPPASAHRANSNYPNPNSAGLLSSPFSASPRTGTTGGGALPNSHRPHASSTSYSTSFPYQQGADELMPPPSASSNTNSHHSYLGRSASLGGARKKDPFAYRSDDVESGFGNMDVSDNSIPPMPSSSSSGGGWTGYSGNNVSTAQRQSHHGFSGQPQNQSRDIVMSPSKPYSGGNSTSMNLPPVPAHALRQQQASSSSQAISESNIPYQSGHAQSNSITNNPYIPRGSDPGPSTTLSGTTSNTNNDQSHWTDYRRPSINHRMSSTGSYQSRNSDQLSPFAKPVPLGESPSSPLLNPYEQISPKLNSTTGGFSSSSPNVPPPQLQNLPASPRQWDNPTGTVTVASSSSNRPANSPVGGRPPPQSASRSSTANQLYPASQPVTPAGKYEPAPSRGMMPSRDSMKVDTPFNSGFREINDWSDLKPVVNSQPNGRRADPDAPGKYLSPLKCLTTALPQTYNLCNPSFRYETSDNPRRVLTKPSKPSHNDGADNEDWDYILYVNDVLGGEHGGDRYLILDVLGQGTFGQVVKCQNMRTHEIVAVKVVKNKPAYLQQSKMEVAILELLNNQHDPNDRHHILRMHDSFTHKSHLCLVFECLSSNLYELIKQNQFKGLSTQLVKVFTGQMLNCLTVLKDARLIHCDLKPENILLKSLQSPQIKIIDFGSACHEMQTVYTYIQSRFYRSPEVLLGLPYSTAIDMWSLGCIVVELFLGLPLFPGTSEYNQLSRIVDMLGTPPNHLLEVGKQTHEFFNTSTDAYGRKTFKLKSMHQYASEHRTDEQPSKQYFKQTKLRDIIMEYSFNKRGAKQSDIDKEMAMRRAFVDFAEGLLNMDPIKRWSPQQAAKHPFITGERFTGPFQPTAPSRRSSQAPPAEAPAASPSSSKKYGGLVQSPTSNRTQRIYSDASSYNQQLAQHQSYTAQVHSAANAPKPGPFSPGYEVQQTQQNYGHSHRVPSQQIPAQPQQHSQRQPSGQWQMPPPQASYQQQRVPSLNASSSHNALRQPNNAPMVASTTNPPPNSYYPATRNRANTINQMDTIPPALARLVQYAAQDPSGVRNSLTPVMNRDDFISEWEKRQQLGGGHQKQSSLHVSSYPQLEYLQEQAELAAMSAGGGGVGTSGGGNWLLPGGSYSHSHQSHGGGGHGHTRNQLSLSGQQHNYQMQPHIGISPPSNSDYHHHSTTRREYEPSPNSHSYGNNRASYSGSNSNSTNTGLPTYPPPAATTSNNNTFDAFGDTSSRGDASHGGGIGMGLMYTPLQPSYGSSSNTGSGSGSGNYVGGHQARASYSGPYGGGGNLIPNQSPFSNQQQQSGSNGSSGNGGNSPRYAAGGGGGQRRNQYGA</sequence>
<evidence type="ECO:0000256" key="8">
    <source>
        <dbReference type="ARBA" id="ARBA00022777"/>
    </source>
</evidence>
<evidence type="ECO:0000256" key="5">
    <source>
        <dbReference type="ARBA" id="ARBA00022553"/>
    </source>
</evidence>
<dbReference type="SMART" id="SM00220">
    <property type="entry name" value="S_TKc"/>
    <property type="match status" value="1"/>
</dbReference>
<keyword evidence="7 10" id="KW-0547">Nucleotide-binding</keyword>
<feature type="domain" description="Protein kinase" evidence="12">
    <location>
        <begin position="549"/>
        <end position="880"/>
    </location>
</feature>
<feature type="compositionally biased region" description="Polar residues" evidence="11">
    <location>
        <begin position="298"/>
        <end position="314"/>
    </location>
</feature>